<dbReference type="InParanoid" id="D2VBR6"/>
<feature type="region of interest" description="Disordered" evidence="1">
    <location>
        <begin position="1"/>
        <end position="26"/>
    </location>
</feature>
<feature type="compositionally biased region" description="Polar residues" evidence="1">
    <location>
        <begin position="1"/>
        <end position="11"/>
    </location>
</feature>
<keyword evidence="2" id="KW-1133">Transmembrane helix</keyword>
<keyword evidence="2" id="KW-0472">Membrane</keyword>
<feature type="compositionally biased region" description="Basic and acidic residues" evidence="1">
    <location>
        <begin position="15"/>
        <end position="26"/>
    </location>
</feature>
<dbReference type="RefSeq" id="XP_002678588.1">
    <property type="nucleotide sequence ID" value="XM_002678542.1"/>
</dbReference>
<feature type="transmembrane region" description="Helical" evidence="2">
    <location>
        <begin position="215"/>
        <end position="237"/>
    </location>
</feature>
<feature type="transmembrane region" description="Helical" evidence="2">
    <location>
        <begin position="100"/>
        <end position="119"/>
    </location>
</feature>
<organism evidence="4">
    <name type="scientific">Naegleria gruberi</name>
    <name type="common">Amoeba</name>
    <dbReference type="NCBI Taxonomy" id="5762"/>
    <lineage>
        <taxon>Eukaryota</taxon>
        <taxon>Discoba</taxon>
        <taxon>Heterolobosea</taxon>
        <taxon>Tetramitia</taxon>
        <taxon>Eutetramitia</taxon>
        <taxon>Vahlkampfiidae</taxon>
        <taxon>Naegleria</taxon>
    </lineage>
</organism>
<dbReference type="KEGG" id="ngr:NAEGRDRAFT_66308"/>
<reference evidence="3 4" key="1">
    <citation type="journal article" date="2010" name="Cell">
        <title>The genome of Naegleria gruberi illuminates early eukaryotic versatility.</title>
        <authorList>
            <person name="Fritz-Laylin L.K."/>
            <person name="Prochnik S.E."/>
            <person name="Ginger M.L."/>
            <person name="Dacks J.B."/>
            <person name="Carpenter M.L."/>
            <person name="Field M.C."/>
            <person name="Kuo A."/>
            <person name="Paredez A."/>
            <person name="Chapman J."/>
            <person name="Pham J."/>
            <person name="Shu S."/>
            <person name="Neupane R."/>
            <person name="Cipriano M."/>
            <person name="Mancuso J."/>
            <person name="Tu H."/>
            <person name="Salamov A."/>
            <person name="Lindquist E."/>
            <person name="Shapiro H."/>
            <person name="Lucas S."/>
            <person name="Grigoriev I.V."/>
            <person name="Cande W.Z."/>
            <person name="Fulton C."/>
            <person name="Rokhsar D.S."/>
            <person name="Dawson S.C."/>
        </authorList>
    </citation>
    <scope>NUCLEOTIDE SEQUENCE [LARGE SCALE GENOMIC DNA]</scope>
    <source>
        <strain evidence="3 4">NEG-M</strain>
    </source>
</reference>
<dbReference type="Proteomes" id="UP000006671">
    <property type="component" value="Unassembled WGS sequence"/>
</dbReference>
<gene>
    <name evidence="3" type="ORF">NAEGRDRAFT_66308</name>
</gene>
<keyword evidence="4" id="KW-1185">Reference proteome</keyword>
<dbReference type="GeneID" id="8858956"/>
<evidence type="ECO:0000313" key="4">
    <source>
        <dbReference type="Proteomes" id="UP000006671"/>
    </source>
</evidence>
<evidence type="ECO:0000313" key="3">
    <source>
        <dbReference type="EMBL" id="EFC45844.1"/>
    </source>
</evidence>
<protein>
    <submittedName>
        <fullName evidence="3">Predicted protein</fullName>
    </submittedName>
</protein>
<keyword evidence="2" id="KW-0812">Transmembrane</keyword>
<feature type="transmembrane region" description="Helical" evidence="2">
    <location>
        <begin position="178"/>
        <end position="203"/>
    </location>
</feature>
<name>D2VBR6_NAEGR</name>
<accession>D2VBR6</accession>
<dbReference type="OMA" id="KFFSITF"/>
<dbReference type="AlphaFoldDB" id="D2VBR6"/>
<sequence length="265" mass="30648">MINNHQQQNSIPLLESDHQRRSSVDNGEVHISESTYYTQMIQLDDQNQHQQDELKSSDLMSLSSTLPDINQNQNQKLTRKQLIFKYLNLIKRFTFGNRRLKSYIMTCAKFFSITFTQANNLFELDKTNTDVALIKSIEIISYTFMALLLLSFTERYIRECYCAAKQINLNVIINYIEAGIFFLYFAFSSVTAIIHLVFIGRAANDPIKPYDSTKIGLGIFAILINYYIIMEKAWIYFKASKASVSLYLAKGTPIPNPNSKHFKKK</sequence>
<evidence type="ECO:0000256" key="1">
    <source>
        <dbReference type="SAM" id="MobiDB-lite"/>
    </source>
</evidence>
<evidence type="ECO:0000256" key="2">
    <source>
        <dbReference type="SAM" id="Phobius"/>
    </source>
</evidence>
<dbReference type="OrthoDB" id="10253201at2759"/>
<proteinExistence type="predicted"/>
<dbReference type="VEuPathDB" id="AmoebaDB:NAEGRDRAFT_66308"/>
<feature type="transmembrane region" description="Helical" evidence="2">
    <location>
        <begin position="139"/>
        <end position="157"/>
    </location>
</feature>
<dbReference type="EMBL" id="GG738861">
    <property type="protein sequence ID" value="EFC45844.1"/>
    <property type="molecule type" value="Genomic_DNA"/>
</dbReference>